<dbReference type="Proteomes" id="UP000826550">
    <property type="component" value="Chromosome"/>
</dbReference>
<feature type="region of interest" description="Disordered" evidence="1">
    <location>
        <begin position="215"/>
        <end position="235"/>
    </location>
</feature>
<evidence type="ECO:0000313" key="2">
    <source>
        <dbReference type="EMBL" id="QYN53058.1"/>
    </source>
</evidence>
<accession>A0ABX8WBZ1</accession>
<evidence type="ECO:0000256" key="1">
    <source>
        <dbReference type="SAM" id="MobiDB-lite"/>
    </source>
</evidence>
<organism evidence="2 3">
    <name type="scientific">Lactobacillus panisapium</name>
    <dbReference type="NCBI Taxonomy" id="2012495"/>
    <lineage>
        <taxon>Bacteria</taxon>
        <taxon>Bacillati</taxon>
        <taxon>Bacillota</taxon>
        <taxon>Bacilli</taxon>
        <taxon>Lactobacillales</taxon>
        <taxon>Lactobacillaceae</taxon>
        <taxon>Lactobacillus</taxon>
    </lineage>
</organism>
<dbReference type="RefSeq" id="WP_220219858.1">
    <property type="nucleotide sequence ID" value="NZ_CP048268.1"/>
</dbReference>
<reference evidence="2 3" key="1">
    <citation type="submission" date="2020-01" db="EMBL/GenBank/DDBJ databases">
        <title>Vast differences in strain-level diversity in the gut microbiota of two closely related honey bee species.</title>
        <authorList>
            <person name="Ellegaard K.M."/>
            <person name="Suenami S."/>
            <person name="Miyazaki R."/>
            <person name="Engel P."/>
        </authorList>
    </citation>
    <scope>NUCLEOTIDE SEQUENCE [LARGE SCALE GENOMIC DNA]</scope>
    <source>
        <strain evidence="2 3">ESL0416</strain>
    </source>
</reference>
<sequence length="235" mass="25471">MEITGLDDIIVWMCDADEKLKTDPDNGGFTYNGDKGKVFDPVTGEELKGLFKIDLLSSRGATQANISGLAPTVSRVYGSNAVAEVNTGTEQPTIALAANDIPHEIYDLLTGLQKDKFGGYARSGKSNPITGGVIAHSQNTRSKIDLYFGFPMGVFVPGELNMQTDTENPSVVHDALTLNAQARGTDLLLYEKFYSNEKDFNFTNMIKYLTNQTITDSTAGNKTPTDTKGNPLSDK</sequence>
<dbReference type="EMBL" id="CP048268">
    <property type="protein sequence ID" value="QYN53058.1"/>
    <property type="molecule type" value="Genomic_DNA"/>
</dbReference>
<protein>
    <submittedName>
        <fullName evidence="2">Phage tail protein</fullName>
    </submittedName>
</protein>
<dbReference type="Pfam" id="PF04630">
    <property type="entry name" value="Phage_TTP_1"/>
    <property type="match status" value="1"/>
</dbReference>
<dbReference type="InterPro" id="IPR006724">
    <property type="entry name" value="Phage_TTP"/>
</dbReference>
<gene>
    <name evidence="2" type="ORF">GYM71_06325</name>
</gene>
<evidence type="ECO:0000313" key="3">
    <source>
        <dbReference type="Proteomes" id="UP000826550"/>
    </source>
</evidence>
<proteinExistence type="predicted"/>
<keyword evidence="3" id="KW-1185">Reference proteome</keyword>
<name>A0ABX8WBZ1_9LACO</name>